<evidence type="ECO:0000313" key="3">
    <source>
        <dbReference type="Proteomes" id="UP000314011"/>
    </source>
</evidence>
<accession>A0A5C5GAJ0</accession>
<organism evidence="2 3">
    <name type="scientific">Pelagovum pacificum</name>
    <dbReference type="NCBI Taxonomy" id="2588711"/>
    <lineage>
        <taxon>Bacteria</taxon>
        <taxon>Pseudomonadati</taxon>
        <taxon>Pseudomonadota</taxon>
        <taxon>Alphaproteobacteria</taxon>
        <taxon>Rhodobacterales</taxon>
        <taxon>Paracoccaceae</taxon>
        <taxon>Pelagovum</taxon>
    </lineage>
</organism>
<dbReference type="Pfam" id="PF06114">
    <property type="entry name" value="Peptidase_M78"/>
    <property type="match status" value="1"/>
</dbReference>
<comment type="caution">
    <text evidence="2">The sequence shown here is derived from an EMBL/GenBank/DDBJ whole genome shotgun (WGS) entry which is preliminary data.</text>
</comment>
<keyword evidence="3" id="KW-1185">Reference proteome</keyword>
<sequence length="305" mass="33926">MPTTPQGWAIRLTQILSLHMAAHGLPRFPVDVAALAQDFSRQVFPDAPISMVGGLNLSKGVEGMLMPRPDGSGEWGIIYNGSIRSAGRRNFTLAHELGHYLLHRQDHPGGLQCTNRNMADWDGARNRIEAEANTFASYLLMPLDDFRAQIKGRAIDIDVMTELADRYAVSLTAATLKWMTITDKRAMIVVGKEGFIDWAWSSQPLLRSGIFYAARQTVIELPPGSLAAREVDGDTGRYGERHEPGVWLGNEPVHEMTVFSPSNEMMTISLLIYPDRAPFRWEAVELEEEPPQDTFERFMAGKAGG</sequence>
<dbReference type="PANTHER" id="PTHR43236">
    <property type="entry name" value="ANTITOXIN HIGA1"/>
    <property type="match status" value="1"/>
</dbReference>
<dbReference type="AlphaFoldDB" id="A0A5C5GAJ0"/>
<dbReference type="InterPro" id="IPR010359">
    <property type="entry name" value="IrrE_HExxH"/>
</dbReference>
<protein>
    <submittedName>
        <fullName evidence="2">ImmA/IrrE family metallo-endopeptidase</fullName>
    </submittedName>
</protein>
<evidence type="ECO:0000259" key="1">
    <source>
        <dbReference type="Pfam" id="PF06114"/>
    </source>
</evidence>
<proteinExistence type="predicted"/>
<gene>
    <name evidence="2" type="ORF">FHY64_18380</name>
</gene>
<dbReference type="PANTHER" id="PTHR43236:SF2">
    <property type="entry name" value="BLL0069 PROTEIN"/>
    <property type="match status" value="1"/>
</dbReference>
<dbReference type="EMBL" id="VFFF01000003">
    <property type="protein sequence ID" value="TNY31055.1"/>
    <property type="molecule type" value="Genomic_DNA"/>
</dbReference>
<name>A0A5C5GAJ0_9RHOB</name>
<reference evidence="2 3" key="1">
    <citation type="submission" date="2019-06" db="EMBL/GenBank/DDBJ databases">
        <title>Genome of new Rhodobacteraceae sp. SM1903.</title>
        <authorList>
            <person name="Ren X."/>
        </authorList>
    </citation>
    <scope>NUCLEOTIDE SEQUENCE [LARGE SCALE GENOMIC DNA]</scope>
    <source>
        <strain evidence="2 3">SM1903</strain>
    </source>
</reference>
<dbReference type="Proteomes" id="UP000314011">
    <property type="component" value="Unassembled WGS sequence"/>
</dbReference>
<dbReference type="InterPro" id="IPR052345">
    <property type="entry name" value="Rad_response_metalloprotease"/>
</dbReference>
<evidence type="ECO:0000313" key="2">
    <source>
        <dbReference type="EMBL" id="TNY31055.1"/>
    </source>
</evidence>
<dbReference type="Gene3D" id="1.10.10.2910">
    <property type="match status" value="1"/>
</dbReference>
<feature type="domain" description="IrrE N-terminal-like" evidence="1">
    <location>
        <begin position="76"/>
        <end position="176"/>
    </location>
</feature>
<dbReference type="RefSeq" id="WP_140197323.1">
    <property type="nucleotide sequence ID" value="NZ_CP065915.1"/>
</dbReference>
<dbReference type="OrthoDB" id="9794834at2"/>